<dbReference type="GO" id="GO:0009435">
    <property type="term" value="P:NAD+ biosynthetic process"/>
    <property type="evidence" value="ECO:0007669"/>
    <property type="project" value="InterPro"/>
</dbReference>
<dbReference type="OrthoDB" id="48662at2759"/>
<dbReference type="GO" id="GO:0016779">
    <property type="term" value="F:nucleotidyltransferase activity"/>
    <property type="evidence" value="ECO:0007669"/>
    <property type="project" value="UniProtKB-KW"/>
</dbReference>
<evidence type="ECO:0000313" key="9">
    <source>
        <dbReference type="Proteomes" id="UP000000759"/>
    </source>
</evidence>
<dbReference type="AlphaFoldDB" id="B7G526"/>
<reference evidence="8 9" key="1">
    <citation type="journal article" date="2008" name="Nature">
        <title>The Phaeodactylum genome reveals the evolutionary history of diatom genomes.</title>
        <authorList>
            <person name="Bowler C."/>
            <person name="Allen A.E."/>
            <person name="Badger J.H."/>
            <person name="Grimwood J."/>
            <person name="Jabbari K."/>
            <person name="Kuo A."/>
            <person name="Maheswari U."/>
            <person name="Martens C."/>
            <person name="Maumus F."/>
            <person name="Otillar R.P."/>
            <person name="Rayko E."/>
            <person name="Salamov A."/>
            <person name="Vandepoele K."/>
            <person name="Beszteri B."/>
            <person name="Gruber A."/>
            <person name="Heijde M."/>
            <person name="Katinka M."/>
            <person name="Mock T."/>
            <person name="Valentin K."/>
            <person name="Verret F."/>
            <person name="Berges J.A."/>
            <person name="Brownlee C."/>
            <person name="Cadoret J.P."/>
            <person name="Chiovitti A."/>
            <person name="Choi C.J."/>
            <person name="Coesel S."/>
            <person name="De Martino A."/>
            <person name="Detter J.C."/>
            <person name="Durkin C."/>
            <person name="Falciatore A."/>
            <person name="Fournet J."/>
            <person name="Haruta M."/>
            <person name="Huysman M.J."/>
            <person name="Jenkins B.D."/>
            <person name="Jiroutova K."/>
            <person name="Jorgensen R.E."/>
            <person name="Joubert Y."/>
            <person name="Kaplan A."/>
            <person name="Kroger N."/>
            <person name="Kroth P.G."/>
            <person name="La Roche J."/>
            <person name="Lindquist E."/>
            <person name="Lommer M."/>
            <person name="Martin-Jezequel V."/>
            <person name="Lopez P.J."/>
            <person name="Lucas S."/>
            <person name="Mangogna M."/>
            <person name="McGinnis K."/>
            <person name="Medlin L.K."/>
            <person name="Montsant A."/>
            <person name="Oudot-Le Secq M.P."/>
            <person name="Napoli C."/>
            <person name="Obornik M."/>
            <person name="Parker M.S."/>
            <person name="Petit J.L."/>
            <person name="Porcel B.M."/>
            <person name="Poulsen N."/>
            <person name="Robison M."/>
            <person name="Rychlewski L."/>
            <person name="Rynearson T.A."/>
            <person name="Schmutz J."/>
            <person name="Shapiro H."/>
            <person name="Siaut M."/>
            <person name="Stanley M."/>
            <person name="Sussman M.R."/>
            <person name="Taylor A.R."/>
            <person name="Vardi A."/>
            <person name="von Dassow P."/>
            <person name="Vyverman W."/>
            <person name="Willis A."/>
            <person name="Wyrwicz L.S."/>
            <person name="Rokhsar D.S."/>
            <person name="Weissenbach J."/>
            <person name="Armbrust E.V."/>
            <person name="Green B.R."/>
            <person name="Van de Peer Y."/>
            <person name="Grigoriev I.V."/>
        </authorList>
    </citation>
    <scope>NUCLEOTIDE SEQUENCE [LARGE SCALE GENOMIC DNA]</scope>
    <source>
        <strain evidence="8 9">CCAP 1055/1</strain>
    </source>
</reference>
<comment type="pathway">
    <text evidence="1">Cofactor biosynthesis; NAD(+) biosynthesis.</text>
</comment>
<gene>
    <name evidence="8" type="ORF">PHATRDRAFT_38145</name>
</gene>
<evidence type="ECO:0000256" key="3">
    <source>
        <dbReference type="ARBA" id="ARBA00022679"/>
    </source>
</evidence>
<dbReference type="EMBL" id="CM000617">
    <property type="protein sequence ID" value="EEC46244.1"/>
    <property type="molecule type" value="Genomic_DNA"/>
</dbReference>
<dbReference type="InterPro" id="IPR005248">
    <property type="entry name" value="NadD/NMNAT"/>
</dbReference>
<evidence type="ECO:0000256" key="4">
    <source>
        <dbReference type="ARBA" id="ARBA00022695"/>
    </source>
</evidence>
<accession>B7G526</accession>
<evidence type="ECO:0000313" key="8">
    <source>
        <dbReference type="EMBL" id="EEC46244.1"/>
    </source>
</evidence>
<dbReference type="InParanoid" id="B7G526"/>
<protein>
    <recommendedName>
        <fullName evidence="10">Nicotinamide-nucleotide adenylyltransferase</fullName>
    </recommendedName>
</protein>
<keyword evidence="5" id="KW-0547">Nucleotide-binding</keyword>
<dbReference type="GO" id="GO:0005524">
    <property type="term" value="F:ATP binding"/>
    <property type="evidence" value="ECO:0007669"/>
    <property type="project" value="UniProtKB-KW"/>
</dbReference>
<dbReference type="RefSeq" id="XP_002182343.1">
    <property type="nucleotide sequence ID" value="XM_002182307.1"/>
</dbReference>
<keyword evidence="9" id="KW-1185">Reference proteome</keyword>
<evidence type="ECO:0000256" key="7">
    <source>
        <dbReference type="ARBA" id="ARBA00023027"/>
    </source>
</evidence>
<dbReference type="SUPFAM" id="SSF52374">
    <property type="entry name" value="Nucleotidylyl transferase"/>
    <property type="match status" value="1"/>
</dbReference>
<dbReference type="Gene3D" id="3.40.50.620">
    <property type="entry name" value="HUPs"/>
    <property type="match status" value="1"/>
</dbReference>
<sequence>MCRLAFEDIATVSDAEYQSWKRAAAARPAYERDQVNVGTASLLEYLQETEPDVTFWFCLGADAFLDLTDGKWKESAQVLHLLQGRIVVLKRQPDSSKVDSTTEQVCDAALLERIEGTPGSKLLSLPSLNEVSSSQVRSTRDERELESMVIPAVLNYMKMHKLYAFA</sequence>
<dbReference type="GeneID" id="7203068"/>
<dbReference type="HOGENOM" id="CLU_1605918_0_0_1"/>
<dbReference type="Proteomes" id="UP000000759">
    <property type="component" value="Chromosome 15"/>
</dbReference>
<proteinExistence type="predicted"/>
<dbReference type="InterPro" id="IPR014729">
    <property type="entry name" value="Rossmann-like_a/b/a_fold"/>
</dbReference>
<dbReference type="KEGG" id="pti:PHATRDRAFT_38145"/>
<organism evidence="8 9">
    <name type="scientific">Phaeodactylum tricornutum (strain CCAP 1055/1)</name>
    <dbReference type="NCBI Taxonomy" id="556484"/>
    <lineage>
        <taxon>Eukaryota</taxon>
        <taxon>Sar</taxon>
        <taxon>Stramenopiles</taxon>
        <taxon>Ochrophyta</taxon>
        <taxon>Bacillariophyta</taxon>
        <taxon>Bacillariophyceae</taxon>
        <taxon>Bacillariophycidae</taxon>
        <taxon>Naviculales</taxon>
        <taxon>Phaeodactylaceae</taxon>
        <taxon>Phaeodactylum</taxon>
    </lineage>
</organism>
<dbReference type="PANTHER" id="PTHR39321:SF3">
    <property type="entry name" value="PHOSPHOPANTETHEINE ADENYLYLTRANSFERASE"/>
    <property type="match status" value="1"/>
</dbReference>
<dbReference type="PANTHER" id="PTHR39321">
    <property type="entry name" value="NICOTINATE-NUCLEOTIDE ADENYLYLTRANSFERASE-RELATED"/>
    <property type="match status" value="1"/>
</dbReference>
<keyword evidence="4" id="KW-0548">Nucleotidyltransferase</keyword>
<evidence type="ECO:0000256" key="1">
    <source>
        <dbReference type="ARBA" id="ARBA00004790"/>
    </source>
</evidence>
<evidence type="ECO:0000256" key="2">
    <source>
        <dbReference type="ARBA" id="ARBA00022642"/>
    </source>
</evidence>
<evidence type="ECO:0008006" key="10">
    <source>
        <dbReference type="Google" id="ProtNLM"/>
    </source>
</evidence>
<dbReference type="OMA" id="EHRVEMC"/>
<keyword evidence="6" id="KW-0067">ATP-binding</keyword>
<evidence type="ECO:0000256" key="6">
    <source>
        <dbReference type="ARBA" id="ARBA00022840"/>
    </source>
</evidence>
<dbReference type="PaxDb" id="2850-Phatr38145"/>
<keyword evidence="2" id="KW-0662">Pyridine nucleotide biosynthesis</keyword>
<dbReference type="eggNOG" id="ENOG502QXC5">
    <property type="taxonomic scope" value="Eukaryota"/>
</dbReference>
<reference evidence="9" key="2">
    <citation type="submission" date="2008-08" db="EMBL/GenBank/DDBJ databases">
        <authorList>
            <consortium name="Diatom Consortium"/>
            <person name="Grigoriev I."/>
            <person name="Grimwood J."/>
            <person name="Kuo A."/>
            <person name="Otillar R.P."/>
            <person name="Salamov A."/>
            <person name="Detter J.C."/>
            <person name="Lindquist E."/>
            <person name="Shapiro H."/>
            <person name="Lucas S."/>
            <person name="Glavina del Rio T."/>
            <person name="Pitluck S."/>
            <person name="Rokhsar D."/>
            <person name="Bowler C."/>
        </authorList>
    </citation>
    <scope>GENOME REANNOTATION</scope>
    <source>
        <strain evidence="9">CCAP 1055/1</strain>
    </source>
</reference>
<evidence type="ECO:0000256" key="5">
    <source>
        <dbReference type="ARBA" id="ARBA00022741"/>
    </source>
</evidence>
<name>B7G526_PHATC</name>
<keyword evidence="7" id="KW-0520">NAD</keyword>
<keyword evidence="3" id="KW-0808">Transferase</keyword>